<name>A0A660L3T3_9ACTN</name>
<dbReference type="Pfam" id="PF13795">
    <property type="entry name" value="HupE_UreJ_2"/>
    <property type="match status" value="1"/>
</dbReference>
<dbReference type="RefSeq" id="WP_121254401.1">
    <property type="nucleotide sequence ID" value="NZ_RBIL01000002.1"/>
</dbReference>
<keyword evidence="4" id="KW-1185">Reference proteome</keyword>
<comment type="caution">
    <text evidence="3">The sequence shown here is derived from an EMBL/GenBank/DDBJ whole genome shotgun (WGS) entry which is preliminary data.</text>
</comment>
<proteinExistence type="predicted"/>
<dbReference type="AlphaFoldDB" id="A0A660L3T3"/>
<dbReference type="InterPro" id="IPR032809">
    <property type="entry name" value="Put_HupE_UreJ"/>
</dbReference>
<protein>
    <submittedName>
        <fullName evidence="3">HupE/UreJ protein</fullName>
    </submittedName>
</protein>
<evidence type="ECO:0000256" key="1">
    <source>
        <dbReference type="SAM" id="Phobius"/>
    </source>
</evidence>
<keyword evidence="1" id="KW-1133">Transmembrane helix</keyword>
<accession>A0A660L3T3</accession>
<keyword evidence="1" id="KW-0812">Transmembrane</keyword>
<organism evidence="3 4">
    <name type="scientific">Solirubrobacter pauli</name>
    <dbReference type="NCBI Taxonomy" id="166793"/>
    <lineage>
        <taxon>Bacteria</taxon>
        <taxon>Bacillati</taxon>
        <taxon>Actinomycetota</taxon>
        <taxon>Thermoleophilia</taxon>
        <taxon>Solirubrobacterales</taxon>
        <taxon>Solirubrobacteraceae</taxon>
        <taxon>Solirubrobacter</taxon>
    </lineage>
</organism>
<keyword evidence="2" id="KW-0732">Signal</keyword>
<dbReference type="EMBL" id="RBIL01000002">
    <property type="protein sequence ID" value="RKQ86563.1"/>
    <property type="molecule type" value="Genomic_DNA"/>
</dbReference>
<feature type="transmembrane region" description="Helical" evidence="1">
    <location>
        <begin position="239"/>
        <end position="259"/>
    </location>
</feature>
<feature type="transmembrane region" description="Helical" evidence="1">
    <location>
        <begin position="213"/>
        <end position="232"/>
    </location>
</feature>
<feature type="signal peptide" evidence="2">
    <location>
        <begin position="1"/>
        <end position="20"/>
    </location>
</feature>
<feature type="transmembrane region" description="Helical" evidence="1">
    <location>
        <begin position="157"/>
        <end position="177"/>
    </location>
</feature>
<dbReference type="OrthoDB" id="9808870at2"/>
<feature type="transmembrane region" description="Helical" evidence="1">
    <location>
        <begin position="184"/>
        <end position="207"/>
    </location>
</feature>
<feature type="chain" id="PRO_5025014495" evidence="2">
    <location>
        <begin position="21"/>
        <end position="326"/>
    </location>
</feature>
<dbReference type="Proteomes" id="UP000278962">
    <property type="component" value="Unassembled WGS sequence"/>
</dbReference>
<evidence type="ECO:0000256" key="2">
    <source>
        <dbReference type="SAM" id="SignalP"/>
    </source>
</evidence>
<keyword evidence="1" id="KW-0472">Membrane</keyword>
<feature type="transmembrane region" description="Helical" evidence="1">
    <location>
        <begin position="265"/>
        <end position="290"/>
    </location>
</feature>
<sequence>MKRLLLLAALVLLFPSSASAHFTTQGYHDIVQDGHRVDYVLGLEEEALYTLADGKDQAALSAYLLPRVRVSSDGVRCAGALKGFSPERRGGVAYLRLVLAYDCESASGPFAVRNAVPNESLARFELGGQTGTFLFDPDNLVLRADDPPSFLHFVEEGVEHIVGGWDHVVFLVILLLGAKTFRDVVKLGTTFTVAHSVTLALAVLGVVDAPSEVVEPLIAASIVYVAAMQVLGVENDRKLIVVFLFGLLHGLGFAGAVTFPGGTPIVSALIGFNVGIEVGQALIIAVVFPLLLWSRRFEWSKLAHASAGSAAAAIGLFWLSQRVLGG</sequence>
<gene>
    <name evidence="3" type="ORF">C8N24_4576</name>
</gene>
<evidence type="ECO:0000313" key="4">
    <source>
        <dbReference type="Proteomes" id="UP000278962"/>
    </source>
</evidence>
<reference evidence="3 4" key="1">
    <citation type="submission" date="2018-10" db="EMBL/GenBank/DDBJ databases">
        <title>Genomic Encyclopedia of Archaeal and Bacterial Type Strains, Phase II (KMG-II): from individual species to whole genera.</title>
        <authorList>
            <person name="Goeker M."/>
        </authorList>
    </citation>
    <scope>NUCLEOTIDE SEQUENCE [LARGE SCALE GENOMIC DNA]</scope>
    <source>
        <strain evidence="3 4">DSM 14954</strain>
    </source>
</reference>
<evidence type="ECO:0000313" key="3">
    <source>
        <dbReference type="EMBL" id="RKQ86563.1"/>
    </source>
</evidence>